<name>A0A165IUD9_9BASI</name>
<keyword evidence="2" id="KW-0732">Signal</keyword>
<sequence>MSLLYNLTLLHSLAKMCMVGGDTLERMDQVTTRLGHLMQRFQSETCVRYTTYELPKEDPVKPRSDLTLLLSQNGPKAKPPKTPVQFSLRTPKWHFIGDYSQCIRARGTMDNYSTEPVSPGSAMPSDASSDH</sequence>
<keyword evidence="4" id="KW-1185">Reference proteome</keyword>
<feature type="chain" id="PRO_5007859538" evidence="2">
    <location>
        <begin position="22"/>
        <end position="131"/>
    </location>
</feature>
<dbReference type="InParanoid" id="A0A165IUD9"/>
<evidence type="ECO:0000313" key="4">
    <source>
        <dbReference type="Proteomes" id="UP000076842"/>
    </source>
</evidence>
<feature type="signal peptide" evidence="2">
    <location>
        <begin position="1"/>
        <end position="21"/>
    </location>
</feature>
<organism evidence="3 4">
    <name type="scientific">Calocera cornea HHB12733</name>
    <dbReference type="NCBI Taxonomy" id="1353952"/>
    <lineage>
        <taxon>Eukaryota</taxon>
        <taxon>Fungi</taxon>
        <taxon>Dikarya</taxon>
        <taxon>Basidiomycota</taxon>
        <taxon>Agaricomycotina</taxon>
        <taxon>Dacrymycetes</taxon>
        <taxon>Dacrymycetales</taxon>
        <taxon>Dacrymycetaceae</taxon>
        <taxon>Calocera</taxon>
    </lineage>
</organism>
<dbReference type="STRING" id="1353952.A0A165IUD9"/>
<dbReference type="Proteomes" id="UP000076842">
    <property type="component" value="Unassembled WGS sequence"/>
</dbReference>
<feature type="region of interest" description="Disordered" evidence="1">
    <location>
        <begin position="110"/>
        <end position="131"/>
    </location>
</feature>
<reference evidence="3 4" key="1">
    <citation type="journal article" date="2016" name="Mol. Biol. Evol.">
        <title>Comparative Genomics of Early-Diverging Mushroom-Forming Fungi Provides Insights into the Origins of Lignocellulose Decay Capabilities.</title>
        <authorList>
            <person name="Nagy L.G."/>
            <person name="Riley R."/>
            <person name="Tritt A."/>
            <person name="Adam C."/>
            <person name="Daum C."/>
            <person name="Floudas D."/>
            <person name="Sun H."/>
            <person name="Yadav J.S."/>
            <person name="Pangilinan J."/>
            <person name="Larsson K.H."/>
            <person name="Matsuura K."/>
            <person name="Barry K."/>
            <person name="Labutti K."/>
            <person name="Kuo R."/>
            <person name="Ohm R.A."/>
            <person name="Bhattacharya S.S."/>
            <person name="Shirouzu T."/>
            <person name="Yoshinaga Y."/>
            <person name="Martin F.M."/>
            <person name="Grigoriev I.V."/>
            <person name="Hibbett D.S."/>
        </authorList>
    </citation>
    <scope>NUCLEOTIDE SEQUENCE [LARGE SCALE GENOMIC DNA]</scope>
    <source>
        <strain evidence="3 4">HHB12733</strain>
    </source>
</reference>
<gene>
    <name evidence="3" type="ORF">CALCODRAFT_464642</name>
</gene>
<evidence type="ECO:0000256" key="2">
    <source>
        <dbReference type="SAM" id="SignalP"/>
    </source>
</evidence>
<dbReference type="AlphaFoldDB" id="A0A165IUD9"/>
<protein>
    <submittedName>
        <fullName evidence="3">Uncharacterized protein</fullName>
    </submittedName>
</protein>
<dbReference type="OrthoDB" id="3269417at2759"/>
<evidence type="ECO:0000313" key="3">
    <source>
        <dbReference type="EMBL" id="KZT60992.1"/>
    </source>
</evidence>
<accession>A0A165IUD9</accession>
<evidence type="ECO:0000256" key="1">
    <source>
        <dbReference type="SAM" id="MobiDB-lite"/>
    </source>
</evidence>
<proteinExistence type="predicted"/>
<dbReference type="EMBL" id="KV423926">
    <property type="protein sequence ID" value="KZT60992.1"/>
    <property type="molecule type" value="Genomic_DNA"/>
</dbReference>